<evidence type="ECO:0000313" key="2">
    <source>
        <dbReference type="Proteomes" id="UP000218181"/>
    </source>
</evidence>
<evidence type="ECO:0000313" key="1">
    <source>
        <dbReference type="EMBL" id="PCR99171.1"/>
    </source>
</evidence>
<dbReference type="Proteomes" id="UP000218181">
    <property type="component" value="Unassembled WGS sequence"/>
</dbReference>
<comment type="caution">
    <text evidence="1">The sequence shown here is derived from an EMBL/GenBank/DDBJ whole genome shotgun (WGS) entry which is preliminary data.</text>
</comment>
<dbReference type="AlphaFoldDB" id="A0A2A5RJ43"/>
<organism evidence="1 2">
    <name type="scientific">Lactococcus fujiensis JCM 16395</name>
    <dbReference type="NCBI Taxonomy" id="1291764"/>
    <lineage>
        <taxon>Bacteria</taxon>
        <taxon>Bacillati</taxon>
        <taxon>Bacillota</taxon>
        <taxon>Bacilli</taxon>
        <taxon>Lactobacillales</taxon>
        <taxon>Streptococcaceae</taxon>
        <taxon>Lactococcus</taxon>
    </lineage>
</organism>
<sequence length="39" mass="4276">MESKAISAMITLIKKDKIIMTIGMPKKLLNTITPMSVKG</sequence>
<gene>
    <name evidence="1" type="ORF">RT41_GL000472</name>
</gene>
<name>A0A2A5RJ43_9LACT</name>
<accession>A0A2A5RJ43</accession>
<proteinExistence type="predicted"/>
<protein>
    <submittedName>
        <fullName evidence="1">Uncharacterized protein</fullName>
    </submittedName>
</protein>
<reference evidence="1 2" key="1">
    <citation type="submission" date="2014-12" db="EMBL/GenBank/DDBJ databases">
        <title>Draft genome sequences of 10 type strains of Lactococcus.</title>
        <authorList>
            <person name="Sun Z."/>
            <person name="Zhong Z."/>
            <person name="Liu W."/>
            <person name="Zhang W."/>
            <person name="Zhang H."/>
        </authorList>
    </citation>
    <scope>NUCLEOTIDE SEQUENCE [LARGE SCALE GENOMIC DNA]</scope>
    <source>
        <strain evidence="1 2">JCM 16395</strain>
    </source>
</reference>
<dbReference type="EMBL" id="JXJU01000011">
    <property type="protein sequence ID" value="PCR99171.1"/>
    <property type="molecule type" value="Genomic_DNA"/>
</dbReference>
<keyword evidence="2" id="KW-1185">Reference proteome</keyword>